<evidence type="ECO:0000256" key="2">
    <source>
        <dbReference type="ARBA" id="ARBA00022614"/>
    </source>
</evidence>
<dbReference type="PANTHER" id="PTHR10552">
    <property type="entry name" value="U2 SMALL NUCLEAR RIBONUCLEOPROTEIN A"/>
    <property type="match status" value="1"/>
</dbReference>
<keyword evidence="2" id="KW-0433">Leucine-rich repeat</keyword>
<protein>
    <recommendedName>
        <fullName evidence="6">U2 small nuclear ribonucleoprotein A'</fullName>
    </recommendedName>
</protein>
<dbReference type="Pfam" id="PF14580">
    <property type="entry name" value="LRR_9"/>
    <property type="match status" value="1"/>
</dbReference>
<dbReference type="Proteomes" id="UP000825438">
    <property type="component" value="Chromosome V"/>
</dbReference>
<dbReference type="SUPFAM" id="SSF52058">
    <property type="entry name" value="L domain-like"/>
    <property type="match status" value="1"/>
</dbReference>
<evidence type="ECO:0000313" key="8">
    <source>
        <dbReference type="EMBL" id="QWW25338.1"/>
    </source>
</evidence>
<dbReference type="InterPro" id="IPR032675">
    <property type="entry name" value="LRR_dom_sf"/>
</dbReference>
<evidence type="ECO:0000256" key="5">
    <source>
        <dbReference type="ARBA" id="ARBA00024196"/>
    </source>
</evidence>
<dbReference type="InterPro" id="IPR001611">
    <property type="entry name" value="Leu-rich_rpt"/>
</dbReference>
<evidence type="ECO:0000256" key="7">
    <source>
        <dbReference type="SAM" id="MobiDB-lite"/>
    </source>
</evidence>
<dbReference type="AlphaFoldDB" id="A0A8F2W401"/>
<name>A0A8F2W401_CANAR</name>
<dbReference type="PANTHER" id="PTHR10552:SF6">
    <property type="entry name" value="U2 SMALL NUCLEAR RIBONUCLEOPROTEIN A"/>
    <property type="match status" value="1"/>
</dbReference>
<dbReference type="GO" id="GO:0030620">
    <property type="term" value="F:U2 snRNA binding"/>
    <property type="evidence" value="ECO:0007669"/>
    <property type="project" value="InterPro"/>
</dbReference>
<dbReference type="Gene3D" id="3.80.10.10">
    <property type="entry name" value="Ribonuclease Inhibitor"/>
    <property type="match status" value="1"/>
</dbReference>
<organism evidence="8">
    <name type="scientific">Candidozyma auris</name>
    <name type="common">Yeast</name>
    <name type="synonym">Candida auris</name>
    <dbReference type="NCBI Taxonomy" id="498019"/>
    <lineage>
        <taxon>Eukaryota</taxon>
        <taxon>Fungi</taxon>
        <taxon>Dikarya</taxon>
        <taxon>Ascomycota</taxon>
        <taxon>Saccharomycotina</taxon>
        <taxon>Pichiomycetes</taxon>
        <taxon>Metschnikowiaceae</taxon>
        <taxon>Candidozyma</taxon>
    </lineage>
</organism>
<accession>A0A8F2W401</accession>
<evidence type="ECO:0000256" key="6">
    <source>
        <dbReference type="ARBA" id="ARBA00024238"/>
    </source>
</evidence>
<dbReference type="GO" id="GO:0000398">
    <property type="term" value="P:mRNA splicing, via spliceosome"/>
    <property type="evidence" value="ECO:0007669"/>
    <property type="project" value="InterPro"/>
</dbReference>
<evidence type="ECO:0000256" key="1">
    <source>
        <dbReference type="ARBA" id="ARBA00004123"/>
    </source>
</evidence>
<keyword evidence="3" id="KW-0677">Repeat</keyword>
<keyword evidence="4" id="KW-0539">Nucleus</keyword>
<dbReference type="GO" id="GO:0005686">
    <property type="term" value="C:U2 snRNP"/>
    <property type="evidence" value="ECO:0007669"/>
    <property type="project" value="TreeGrafter"/>
</dbReference>
<dbReference type="PROSITE" id="PS51450">
    <property type="entry name" value="LRR"/>
    <property type="match status" value="1"/>
</dbReference>
<feature type="region of interest" description="Disordered" evidence="7">
    <location>
        <begin position="610"/>
        <end position="634"/>
    </location>
</feature>
<dbReference type="InterPro" id="IPR005373">
    <property type="entry name" value="PHAF1"/>
</dbReference>
<sequence>MTSTIVPGEGFADFLYLGTSLYDTVATLKSTNHPMQIAYSARKYLESPILITIPTLGLRLTFSSAQCQELQLIEVLNFDMVKFAYNGQQLNEISFIEAPEESGPDTGGMRPLQKSVEPPCLKVIYNKIFGPTHPGTLDLAKKSYTLSYPGICFKFTIESRELLSKLAGLKDDNQILSKLANWDVAPDIPCRALTIFNGKSFDTFLTNLKENTASRTGSLSSREKITVMLSTREILIDFPEVNGTKRASETLLLGVSTQQDALRILGPPDAYFNKFDSHLLIHKHLKKEASSPPCERAGVVYKFHNYFRLGIDLLYNLNPSESSGGVLEKIVLHNGGIVESIDFMHWNNCNWEIRWNRESQAKVTSAMYFHEFDQDFLEAISTYKTEPVLLNRNESEITRDEDLEIVHVAANGKSDLSGQGSSTESIGSKPSNEFKTWGQSKLYGFDRSPIYTNPEKKLTLNLRSLQILFIENLDATNNTFSVIDLTNNDIIEFSGIPESLDKLETVLLARNNISKVKKVHNHSITSLSLAHNNLTRLTQLVELRHLSLQHLVLIGNKVTREHNYRLFVVWLIPTLKVLDGEKVTLKERNEAKESFGESYETATSAFDATINGGASVPAPEQSKEERLTEATVSKLSKEEKEELLRQLDEAESLEEIQKIQAALKGNV</sequence>
<dbReference type="InterPro" id="IPR044640">
    <property type="entry name" value="RU2A"/>
</dbReference>
<dbReference type="Pfam" id="PF03676">
    <property type="entry name" value="PHAF1"/>
    <property type="match status" value="1"/>
</dbReference>
<evidence type="ECO:0000256" key="4">
    <source>
        <dbReference type="ARBA" id="ARBA00023242"/>
    </source>
</evidence>
<reference evidence="8" key="1">
    <citation type="submission" date="2021-06" db="EMBL/GenBank/DDBJ databases">
        <title>Candida auris outbreak in lebanese hospital.</title>
        <authorList>
            <person name="Finianos M."/>
        </authorList>
    </citation>
    <scope>NUCLEOTIDE SEQUENCE</scope>
    <source>
        <strain evidence="8">CA7LBN</strain>
    </source>
</reference>
<comment type="subcellular location">
    <subcellularLocation>
        <location evidence="1">Nucleus</location>
    </subcellularLocation>
</comment>
<proteinExistence type="inferred from homology"/>
<comment type="similarity">
    <text evidence="5">Belongs to the U2 small nuclear ribonucleoprotein A family.</text>
</comment>
<evidence type="ECO:0000256" key="3">
    <source>
        <dbReference type="ARBA" id="ARBA00022737"/>
    </source>
</evidence>
<dbReference type="EMBL" id="CP076753">
    <property type="protein sequence ID" value="QWW25338.1"/>
    <property type="molecule type" value="Genomic_DNA"/>
</dbReference>
<gene>
    <name evidence="8" type="ORF">CA7LBN_004220</name>
</gene>